<evidence type="ECO:0000313" key="2">
    <source>
        <dbReference type="Proteomes" id="UP000244898"/>
    </source>
</evidence>
<proteinExistence type="predicted"/>
<evidence type="ECO:0008006" key="3">
    <source>
        <dbReference type="Google" id="ProtNLM"/>
    </source>
</evidence>
<sequence>MALQSAWDDSTVLSGEQKQLIHQCLPEEVIEGDITAAPQGEEQLDKLQRVLAACDEISKVEVAGGAGWLNETGRAFPNAIRSYFLRAAVYFHRLEHTLPIDFVTTLIDSVAGTGSHIATLNYDELLYRSFIGSQLFRPNHYPIDGFQHQFAEGNLERHRPTYQGYYLHLHGSPLYFTDGQGLIRKTNLAGVNALIGHSSTHLVLTHVAHKAAVIASSPLLRTYWMKLEEAMNESDAVVLFGYGGEDLHLNSLIGRYFRDKPVEIVTREKPAYLVDNGTGETARWQRKLNVSNVFLWRVHSLLDHRNWQWSPE</sequence>
<name>A0A2R8C581_9RHOB</name>
<dbReference type="EMBL" id="ONZG01000002">
    <property type="protein sequence ID" value="SPJ27577.1"/>
    <property type="molecule type" value="Genomic_DNA"/>
</dbReference>
<accession>A0A2R8C581</accession>
<dbReference type="RefSeq" id="WP_165821367.1">
    <property type="nucleotide sequence ID" value="NZ_ONZG01000002.1"/>
</dbReference>
<protein>
    <recommendedName>
        <fullName evidence="3">SIR2-like domain-containing protein</fullName>
    </recommendedName>
</protein>
<dbReference type="AlphaFoldDB" id="A0A2R8C581"/>
<organism evidence="1 2">
    <name type="scientific">Falsiruegeria mediterranea M17</name>
    <dbReference type="NCBI Taxonomy" id="1200281"/>
    <lineage>
        <taxon>Bacteria</taxon>
        <taxon>Pseudomonadati</taxon>
        <taxon>Pseudomonadota</taxon>
        <taxon>Alphaproteobacteria</taxon>
        <taxon>Rhodobacterales</taxon>
        <taxon>Roseobacteraceae</taxon>
        <taxon>Falsiruegeria</taxon>
    </lineage>
</organism>
<gene>
    <name evidence="1" type="ORF">TRM7615_01067</name>
</gene>
<reference evidence="2" key="1">
    <citation type="submission" date="2018-03" db="EMBL/GenBank/DDBJ databases">
        <authorList>
            <person name="Rodrigo-Torres L."/>
            <person name="Arahal R. D."/>
            <person name="Lucena T."/>
        </authorList>
    </citation>
    <scope>NUCLEOTIDE SEQUENCE [LARGE SCALE GENOMIC DNA]</scope>
    <source>
        <strain evidence="2">CECT 7615</strain>
    </source>
</reference>
<evidence type="ECO:0000313" key="1">
    <source>
        <dbReference type="EMBL" id="SPJ27577.1"/>
    </source>
</evidence>
<keyword evidence="2" id="KW-1185">Reference proteome</keyword>
<dbReference type="Proteomes" id="UP000244898">
    <property type="component" value="Unassembled WGS sequence"/>
</dbReference>